<gene>
    <name evidence="1" type="ORF">GDO78_014047</name>
</gene>
<protein>
    <submittedName>
        <fullName evidence="1">Uncharacterized protein</fullName>
    </submittedName>
</protein>
<keyword evidence="2" id="KW-1185">Reference proteome</keyword>
<name>A0A8J6EC23_ELECQ</name>
<dbReference type="Proteomes" id="UP000770717">
    <property type="component" value="Unassembled WGS sequence"/>
</dbReference>
<dbReference type="EMBL" id="WNTK01011108">
    <property type="protein sequence ID" value="KAG9462491.1"/>
    <property type="molecule type" value="Genomic_DNA"/>
</dbReference>
<evidence type="ECO:0000313" key="2">
    <source>
        <dbReference type="Proteomes" id="UP000770717"/>
    </source>
</evidence>
<comment type="caution">
    <text evidence="1">The sequence shown here is derived from an EMBL/GenBank/DDBJ whole genome shotgun (WGS) entry which is preliminary data.</text>
</comment>
<organism evidence="1 2">
    <name type="scientific">Eleutherodactylus coqui</name>
    <name type="common">Puerto Rican coqui</name>
    <dbReference type="NCBI Taxonomy" id="57060"/>
    <lineage>
        <taxon>Eukaryota</taxon>
        <taxon>Metazoa</taxon>
        <taxon>Chordata</taxon>
        <taxon>Craniata</taxon>
        <taxon>Vertebrata</taxon>
        <taxon>Euteleostomi</taxon>
        <taxon>Amphibia</taxon>
        <taxon>Batrachia</taxon>
        <taxon>Anura</taxon>
        <taxon>Neobatrachia</taxon>
        <taxon>Hyloidea</taxon>
        <taxon>Eleutherodactylidae</taxon>
        <taxon>Eleutherodactylinae</taxon>
        <taxon>Eleutherodactylus</taxon>
        <taxon>Eleutherodactylus</taxon>
    </lineage>
</organism>
<reference evidence="1" key="1">
    <citation type="thesis" date="2020" institute="ProQuest LLC" country="789 East Eisenhower Parkway, Ann Arbor, MI, USA">
        <title>Comparative Genomics and Chromosome Evolution.</title>
        <authorList>
            <person name="Mudd A.B."/>
        </authorList>
    </citation>
    <scope>NUCLEOTIDE SEQUENCE</scope>
    <source>
        <strain evidence="1">HN-11 Male</strain>
        <tissue evidence="1">Kidney and liver</tissue>
    </source>
</reference>
<evidence type="ECO:0000313" key="1">
    <source>
        <dbReference type="EMBL" id="KAG9462491.1"/>
    </source>
</evidence>
<dbReference type="AlphaFoldDB" id="A0A8J6EC23"/>
<sequence>MVVKQILKNFRYERCLRHIYAQLVMGINHTAITFLSCPQFLMFPCITILQDGHQIPADMQLETTFCTIPCSLFSFYALSR</sequence>
<proteinExistence type="predicted"/>
<accession>A0A8J6EC23</accession>